<proteinExistence type="predicted"/>
<accession>A0A919K3D5</accession>
<reference evidence="2" key="1">
    <citation type="submission" date="2021-01" db="EMBL/GenBank/DDBJ databases">
        <title>Whole genome shotgun sequence of Actinoplanes rishiriensis NBRC 108556.</title>
        <authorList>
            <person name="Komaki H."/>
            <person name="Tamura T."/>
        </authorList>
    </citation>
    <scope>NUCLEOTIDE SEQUENCE</scope>
    <source>
        <strain evidence="2">NBRC 108556</strain>
    </source>
</reference>
<keyword evidence="3" id="KW-1185">Reference proteome</keyword>
<dbReference type="EMBL" id="BOMV01000059">
    <property type="protein sequence ID" value="GIE98097.1"/>
    <property type="molecule type" value="Genomic_DNA"/>
</dbReference>
<evidence type="ECO:0000256" key="1">
    <source>
        <dbReference type="SAM" id="MobiDB-lite"/>
    </source>
</evidence>
<name>A0A919K3D5_9ACTN</name>
<dbReference type="AlphaFoldDB" id="A0A919K3D5"/>
<feature type="compositionally biased region" description="Basic and acidic residues" evidence="1">
    <location>
        <begin position="75"/>
        <end position="85"/>
    </location>
</feature>
<comment type="caution">
    <text evidence="2">The sequence shown here is derived from an EMBL/GenBank/DDBJ whole genome shotgun (WGS) entry which is preliminary data.</text>
</comment>
<gene>
    <name evidence="2" type="ORF">Ari01nite_55620</name>
</gene>
<evidence type="ECO:0000313" key="2">
    <source>
        <dbReference type="EMBL" id="GIE98097.1"/>
    </source>
</evidence>
<dbReference type="Proteomes" id="UP000636960">
    <property type="component" value="Unassembled WGS sequence"/>
</dbReference>
<protein>
    <submittedName>
        <fullName evidence="2">Uncharacterized protein</fullName>
    </submittedName>
</protein>
<feature type="region of interest" description="Disordered" evidence="1">
    <location>
        <begin position="61"/>
        <end position="86"/>
    </location>
</feature>
<sequence length="110" mass="11549">MVPTATAPPAGALRLRDGARTVTLAPGQAEQTPLADARSHGGRVEGDGMACMQVAWGQGTLRGGLSDPGRFTAADPRERASEPRPHCGRAVMRATMNLSRSGNSEPEAWR</sequence>
<evidence type="ECO:0000313" key="3">
    <source>
        <dbReference type="Proteomes" id="UP000636960"/>
    </source>
</evidence>
<organism evidence="2 3">
    <name type="scientific">Paractinoplanes rishiriensis</name>
    <dbReference type="NCBI Taxonomy" id="1050105"/>
    <lineage>
        <taxon>Bacteria</taxon>
        <taxon>Bacillati</taxon>
        <taxon>Actinomycetota</taxon>
        <taxon>Actinomycetes</taxon>
        <taxon>Micromonosporales</taxon>
        <taxon>Micromonosporaceae</taxon>
        <taxon>Paractinoplanes</taxon>
    </lineage>
</organism>